<feature type="compositionally biased region" description="Polar residues" evidence="1">
    <location>
        <begin position="8"/>
        <end position="18"/>
    </location>
</feature>
<comment type="caution">
    <text evidence="3">The sequence shown here is derived from an EMBL/GenBank/DDBJ whole genome shotgun (WGS) entry which is preliminary data.</text>
</comment>
<organism evidence="3 4">
    <name type="scientific">Colletotrichum navitas</name>
    <dbReference type="NCBI Taxonomy" id="681940"/>
    <lineage>
        <taxon>Eukaryota</taxon>
        <taxon>Fungi</taxon>
        <taxon>Dikarya</taxon>
        <taxon>Ascomycota</taxon>
        <taxon>Pezizomycotina</taxon>
        <taxon>Sordariomycetes</taxon>
        <taxon>Hypocreomycetidae</taxon>
        <taxon>Glomerellales</taxon>
        <taxon>Glomerellaceae</taxon>
        <taxon>Colletotrichum</taxon>
        <taxon>Colletotrichum graminicola species complex</taxon>
    </lineage>
</organism>
<accession>A0AAD8PPR4</accession>
<dbReference type="Proteomes" id="UP001230504">
    <property type="component" value="Unassembled WGS sequence"/>
</dbReference>
<dbReference type="GeneID" id="85448435"/>
<feature type="transmembrane region" description="Helical" evidence="2">
    <location>
        <begin position="158"/>
        <end position="182"/>
    </location>
</feature>
<gene>
    <name evidence="3" type="ORF">LY79DRAFT_673592</name>
</gene>
<evidence type="ECO:0000256" key="1">
    <source>
        <dbReference type="SAM" id="MobiDB-lite"/>
    </source>
</evidence>
<keyword evidence="2" id="KW-0472">Membrane</keyword>
<sequence>MPAVPSRLPTSCVSNTPRVGSPLSPSSSPSSASPTEPHDDDADSDKAYSPALSGHFNRLTFSVGFPHLTTPSPPNNSASLDATAIQTQTISLYFDTSFVPGEPLFAVFDHDGLVSCTSSPPSQYAPVPFSPYTAITSHTIVHFSSSPRSRRRRRRRTLVLSSVCLAATLLLCFLAIGLFVLLNLEPFPTTTSRPDAALPVVLSPLPLQDNFTRILYLHDEALVPLTIPTDHYIDNKSNKSNSNATSLALLASLHNQVTDFCLVLTARAPADTDIVQYFNRVCGWVSDAMRDLRVAWMQASTFYNNSMSFSTPHWLQSLARALDDTPRGSSHDTSTRAVAYTADASDDTIRTSKYILTTMLGFLDPESKEGLLPRSLRKGHAVVNQILPSADTLKGEIDRLMALADEHGVVPDANAQPSQTNKPSSIWQSCRLLVLRDSSPLNNQGQLGANWTDAAIEGDKAMLGVHASRMLAQLTQTANNTIKALESQVADTGARFHDAEKALDDMSGALRALLDTLMSSEHGTTSTPDSPWLATCKRAINEATRWLSSMITTPRRSSQKRQATPWITQINSHDDISTVDRRPCDCASAHLILWYVPDVDGLISHLREKARSYAV</sequence>
<evidence type="ECO:0000313" key="4">
    <source>
        <dbReference type="Proteomes" id="UP001230504"/>
    </source>
</evidence>
<dbReference type="EMBL" id="JAHLJV010000091">
    <property type="protein sequence ID" value="KAK1573499.1"/>
    <property type="molecule type" value="Genomic_DNA"/>
</dbReference>
<keyword evidence="2" id="KW-0812">Transmembrane</keyword>
<dbReference type="AlphaFoldDB" id="A0AAD8PPR4"/>
<proteinExistence type="predicted"/>
<keyword evidence="4" id="KW-1185">Reference proteome</keyword>
<keyword evidence="2" id="KW-1133">Transmembrane helix</keyword>
<evidence type="ECO:0000256" key="2">
    <source>
        <dbReference type="SAM" id="Phobius"/>
    </source>
</evidence>
<protein>
    <recommendedName>
        <fullName evidence="5">Transmembrane protein</fullName>
    </recommendedName>
</protein>
<evidence type="ECO:0008006" key="5">
    <source>
        <dbReference type="Google" id="ProtNLM"/>
    </source>
</evidence>
<reference evidence="3" key="1">
    <citation type="submission" date="2021-06" db="EMBL/GenBank/DDBJ databases">
        <title>Comparative genomics, transcriptomics and evolutionary studies reveal genomic signatures of adaptation to plant cell wall in hemibiotrophic fungi.</title>
        <authorList>
            <consortium name="DOE Joint Genome Institute"/>
            <person name="Baroncelli R."/>
            <person name="Diaz J.F."/>
            <person name="Benocci T."/>
            <person name="Peng M."/>
            <person name="Battaglia E."/>
            <person name="Haridas S."/>
            <person name="Andreopoulos W."/>
            <person name="Labutti K."/>
            <person name="Pangilinan J."/>
            <person name="Floch G.L."/>
            <person name="Makela M.R."/>
            <person name="Henrissat B."/>
            <person name="Grigoriev I.V."/>
            <person name="Crouch J.A."/>
            <person name="De Vries R.P."/>
            <person name="Sukno S.A."/>
            <person name="Thon M.R."/>
        </authorList>
    </citation>
    <scope>NUCLEOTIDE SEQUENCE</scope>
    <source>
        <strain evidence="3">CBS 125086</strain>
    </source>
</reference>
<name>A0AAD8PPR4_9PEZI</name>
<feature type="compositionally biased region" description="Low complexity" evidence="1">
    <location>
        <begin position="21"/>
        <end position="34"/>
    </location>
</feature>
<evidence type="ECO:0000313" key="3">
    <source>
        <dbReference type="EMBL" id="KAK1573499.1"/>
    </source>
</evidence>
<dbReference type="RefSeq" id="XP_060409116.1">
    <property type="nucleotide sequence ID" value="XM_060564195.1"/>
</dbReference>
<feature type="region of interest" description="Disordered" evidence="1">
    <location>
        <begin position="1"/>
        <end position="49"/>
    </location>
</feature>